<evidence type="ECO:0000256" key="1">
    <source>
        <dbReference type="ARBA" id="ARBA00004123"/>
    </source>
</evidence>
<dbReference type="GO" id="GO:0003700">
    <property type="term" value="F:DNA-binding transcription factor activity"/>
    <property type="evidence" value="ECO:0007669"/>
    <property type="project" value="InterPro"/>
</dbReference>
<keyword evidence="4" id="KW-0238">DNA-binding</keyword>
<comment type="caution">
    <text evidence="9">The sequence shown here is derived from an EMBL/GenBank/DDBJ whole genome shotgun (WGS) entry which is preliminary data.</text>
</comment>
<dbReference type="PRINTS" id="PR00367">
    <property type="entry name" value="ETHRSPELEMNT"/>
</dbReference>
<dbReference type="GO" id="GO:0006952">
    <property type="term" value="P:defense response"/>
    <property type="evidence" value="ECO:0007669"/>
    <property type="project" value="UniProtKB-KW"/>
</dbReference>
<dbReference type="PANTHER" id="PTHR31194">
    <property type="entry name" value="SHN SHINE , DNA BINDING / TRANSCRIPTION FACTOR"/>
    <property type="match status" value="1"/>
</dbReference>
<evidence type="ECO:0000259" key="8">
    <source>
        <dbReference type="PROSITE" id="PS51032"/>
    </source>
</evidence>
<accession>A0A5A7QUR6</accession>
<reference evidence="10" key="1">
    <citation type="journal article" date="2019" name="Curr. Biol.">
        <title>Genome Sequence of Striga asiatica Provides Insight into the Evolution of Plant Parasitism.</title>
        <authorList>
            <person name="Yoshida S."/>
            <person name="Kim S."/>
            <person name="Wafula E.K."/>
            <person name="Tanskanen J."/>
            <person name="Kim Y.M."/>
            <person name="Honaas L."/>
            <person name="Yang Z."/>
            <person name="Spallek T."/>
            <person name="Conn C.E."/>
            <person name="Ichihashi Y."/>
            <person name="Cheong K."/>
            <person name="Cui S."/>
            <person name="Der J.P."/>
            <person name="Gundlach H."/>
            <person name="Jiao Y."/>
            <person name="Hori C."/>
            <person name="Ishida J.K."/>
            <person name="Kasahara H."/>
            <person name="Kiba T."/>
            <person name="Kim M.S."/>
            <person name="Koo N."/>
            <person name="Laohavisit A."/>
            <person name="Lee Y.H."/>
            <person name="Lumba S."/>
            <person name="McCourt P."/>
            <person name="Mortimer J.C."/>
            <person name="Mutuku J.M."/>
            <person name="Nomura T."/>
            <person name="Sasaki-Sekimoto Y."/>
            <person name="Seto Y."/>
            <person name="Wang Y."/>
            <person name="Wakatake T."/>
            <person name="Sakakibara H."/>
            <person name="Demura T."/>
            <person name="Yamaguchi S."/>
            <person name="Yoneyama K."/>
            <person name="Manabe R.I."/>
            <person name="Nelson D.C."/>
            <person name="Schulman A.H."/>
            <person name="Timko M.P."/>
            <person name="dePamphilis C.W."/>
            <person name="Choi D."/>
            <person name="Shirasu K."/>
        </authorList>
    </citation>
    <scope>NUCLEOTIDE SEQUENCE [LARGE SCALE GENOMIC DNA]</scope>
    <source>
        <strain evidence="10">cv. UVA1</strain>
    </source>
</reference>
<comment type="subcellular location">
    <subcellularLocation>
        <location evidence="1">Nucleus</location>
    </subcellularLocation>
</comment>
<feature type="region of interest" description="Disordered" evidence="7">
    <location>
        <begin position="61"/>
        <end position="121"/>
    </location>
</feature>
<dbReference type="EMBL" id="BKCP01008292">
    <property type="protein sequence ID" value="GER48648.1"/>
    <property type="molecule type" value="Genomic_DNA"/>
</dbReference>
<dbReference type="Proteomes" id="UP000325081">
    <property type="component" value="Unassembled WGS sequence"/>
</dbReference>
<dbReference type="GO" id="GO:0003677">
    <property type="term" value="F:DNA binding"/>
    <property type="evidence" value="ECO:0007669"/>
    <property type="project" value="UniProtKB-KW"/>
</dbReference>
<dbReference type="InterPro" id="IPR001471">
    <property type="entry name" value="AP2/ERF_dom"/>
</dbReference>
<dbReference type="OrthoDB" id="610645at2759"/>
<dbReference type="Pfam" id="PF00847">
    <property type="entry name" value="AP2"/>
    <property type="match status" value="1"/>
</dbReference>
<keyword evidence="2" id="KW-0611">Plant defense</keyword>
<gene>
    <name evidence="9" type="ORF">STAS_25814</name>
</gene>
<dbReference type="Gene3D" id="3.30.730.10">
    <property type="entry name" value="AP2/ERF domain"/>
    <property type="match status" value="1"/>
</dbReference>
<dbReference type="GO" id="GO:0005634">
    <property type="term" value="C:nucleus"/>
    <property type="evidence" value="ECO:0007669"/>
    <property type="project" value="UniProtKB-SubCell"/>
</dbReference>
<sequence length="298" mass="32797">MSDSNSQPIKYSVHKTVTTKHISPPCAGRIVRISITDGDATESSGDERGYANCRRVRKHVNEIRVEAERPPPPPTAASAAPATRRGGQQERSAAAAKKKPSPSPAAGAEGGEKKYRGVRRRPWGRYSAEIRDPALRTRVWLGTFATAEEAAVVYDREAIRIRGPDATTNIIRPPPRAAANSGEEESLENLSSPTSVLKSRYLKTANSGEEEDQKGGVVEDPPPPPELLMDDCLPLDQCFLKDYFDFRSPSPLIYDEVRVQETVLENVLLDGLDFELSHEFGSLTWDVSEFLEDQILVG</sequence>
<evidence type="ECO:0000256" key="4">
    <source>
        <dbReference type="ARBA" id="ARBA00023125"/>
    </source>
</evidence>
<evidence type="ECO:0000256" key="7">
    <source>
        <dbReference type="SAM" id="MobiDB-lite"/>
    </source>
</evidence>
<evidence type="ECO:0000313" key="10">
    <source>
        <dbReference type="Proteomes" id="UP000325081"/>
    </source>
</evidence>
<keyword evidence="5" id="KW-0804">Transcription</keyword>
<dbReference type="AlphaFoldDB" id="A0A5A7QUR6"/>
<dbReference type="InterPro" id="IPR050913">
    <property type="entry name" value="AP2/ERF_ERF"/>
</dbReference>
<dbReference type="SUPFAM" id="SSF54171">
    <property type="entry name" value="DNA-binding domain"/>
    <property type="match status" value="1"/>
</dbReference>
<dbReference type="PROSITE" id="PS51032">
    <property type="entry name" value="AP2_ERF"/>
    <property type="match status" value="1"/>
</dbReference>
<name>A0A5A7QUR6_STRAF</name>
<evidence type="ECO:0000256" key="2">
    <source>
        <dbReference type="ARBA" id="ARBA00022821"/>
    </source>
</evidence>
<organism evidence="9 10">
    <name type="scientific">Striga asiatica</name>
    <name type="common">Asiatic witchweed</name>
    <name type="synonym">Buchnera asiatica</name>
    <dbReference type="NCBI Taxonomy" id="4170"/>
    <lineage>
        <taxon>Eukaryota</taxon>
        <taxon>Viridiplantae</taxon>
        <taxon>Streptophyta</taxon>
        <taxon>Embryophyta</taxon>
        <taxon>Tracheophyta</taxon>
        <taxon>Spermatophyta</taxon>
        <taxon>Magnoliopsida</taxon>
        <taxon>eudicotyledons</taxon>
        <taxon>Gunneridae</taxon>
        <taxon>Pentapetalae</taxon>
        <taxon>asterids</taxon>
        <taxon>lamiids</taxon>
        <taxon>Lamiales</taxon>
        <taxon>Orobanchaceae</taxon>
        <taxon>Buchnereae</taxon>
        <taxon>Striga</taxon>
    </lineage>
</organism>
<keyword evidence="3" id="KW-0805">Transcription regulation</keyword>
<evidence type="ECO:0000256" key="5">
    <source>
        <dbReference type="ARBA" id="ARBA00023163"/>
    </source>
</evidence>
<feature type="compositionally biased region" description="Low complexity" evidence="7">
    <location>
        <begin position="76"/>
        <end position="85"/>
    </location>
</feature>
<dbReference type="CDD" id="cd00018">
    <property type="entry name" value="AP2"/>
    <property type="match status" value="1"/>
</dbReference>
<feature type="domain" description="AP2/ERF" evidence="8">
    <location>
        <begin position="114"/>
        <end position="171"/>
    </location>
</feature>
<feature type="region of interest" description="Disordered" evidence="7">
    <location>
        <begin position="166"/>
        <end position="225"/>
    </location>
</feature>
<dbReference type="InterPro" id="IPR016177">
    <property type="entry name" value="DNA-bd_dom_sf"/>
</dbReference>
<dbReference type="InterPro" id="IPR036955">
    <property type="entry name" value="AP2/ERF_dom_sf"/>
</dbReference>
<dbReference type="FunFam" id="3.30.730.10:FF:000001">
    <property type="entry name" value="Ethylene-responsive transcription factor 2"/>
    <property type="match status" value="1"/>
</dbReference>
<protein>
    <submittedName>
        <fullName evidence="9">Ethylene-responsive transcription factor</fullName>
    </submittedName>
</protein>
<evidence type="ECO:0000256" key="6">
    <source>
        <dbReference type="ARBA" id="ARBA00023242"/>
    </source>
</evidence>
<dbReference type="SMART" id="SM00380">
    <property type="entry name" value="AP2"/>
    <property type="match status" value="1"/>
</dbReference>
<dbReference type="PANTHER" id="PTHR31194:SF140">
    <property type="entry name" value="ETHYLENE-RESPONSIVE TRANSCRIPTION FACTOR CRF2"/>
    <property type="match status" value="1"/>
</dbReference>
<keyword evidence="10" id="KW-1185">Reference proteome</keyword>
<keyword evidence="6" id="KW-0539">Nucleus</keyword>
<proteinExistence type="predicted"/>
<evidence type="ECO:0000256" key="3">
    <source>
        <dbReference type="ARBA" id="ARBA00023015"/>
    </source>
</evidence>
<evidence type="ECO:0000313" key="9">
    <source>
        <dbReference type="EMBL" id="GER48648.1"/>
    </source>
</evidence>